<proteinExistence type="predicted"/>
<dbReference type="EC" id="2.7.13.3" evidence="3"/>
<dbReference type="CDD" id="cd00082">
    <property type="entry name" value="HisKA"/>
    <property type="match status" value="1"/>
</dbReference>
<dbReference type="GO" id="GO:0005886">
    <property type="term" value="C:plasma membrane"/>
    <property type="evidence" value="ECO:0007669"/>
    <property type="project" value="UniProtKB-SubCell"/>
</dbReference>
<dbReference type="InterPro" id="IPR036890">
    <property type="entry name" value="HATPase_C_sf"/>
</dbReference>
<evidence type="ECO:0000256" key="10">
    <source>
        <dbReference type="ARBA" id="ARBA00022840"/>
    </source>
</evidence>
<dbReference type="Proteomes" id="UP000187074">
    <property type="component" value="Unassembled WGS sequence"/>
</dbReference>
<feature type="domain" description="Histidine kinase" evidence="15">
    <location>
        <begin position="247"/>
        <end position="439"/>
    </location>
</feature>
<evidence type="ECO:0000259" key="16">
    <source>
        <dbReference type="PROSITE" id="PS50885"/>
    </source>
</evidence>
<reference evidence="17 18" key="1">
    <citation type="submission" date="2016-11" db="EMBL/GenBank/DDBJ databases">
        <title>Paenibacillus species isolates.</title>
        <authorList>
            <person name="Beno S.M."/>
        </authorList>
    </citation>
    <scope>NUCLEOTIDE SEQUENCE [LARGE SCALE GENOMIC DNA]</scope>
    <source>
        <strain evidence="17 18">FSL F4-0100</strain>
    </source>
</reference>
<dbReference type="RefSeq" id="WP_076321601.1">
    <property type="nucleotide sequence ID" value="NZ_JBCMZZ010000009.1"/>
</dbReference>
<dbReference type="InterPro" id="IPR050398">
    <property type="entry name" value="HssS/ArlS-like"/>
</dbReference>
<evidence type="ECO:0000256" key="2">
    <source>
        <dbReference type="ARBA" id="ARBA00004651"/>
    </source>
</evidence>
<dbReference type="PROSITE" id="PS50109">
    <property type="entry name" value="HIS_KIN"/>
    <property type="match status" value="1"/>
</dbReference>
<keyword evidence="8" id="KW-0547">Nucleotide-binding</keyword>
<dbReference type="InterPro" id="IPR003661">
    <property type="entry name" value="HisK_dim/P_dom"/>
</dbReference>
<comment type="subcellular location">
    <subcellularLocation>
        <location evidence="2">Cell membrane</location>
        <topology evidence="2">Multi-pass membrane protein</topology>
    </subcellularLocation>
</comment>
<keyword evidence="9 17" id="KW-0418">Kinase</keyword>
<dbReference type="SMART" id="SM00388">
    <property type="entry name" value="HisKA"/>
    <property type="match status" value="1"/>
</dbReference>
<dbReference type="Pfam" id="PF00512">
    <property type="entry name" value="HisKA"/>
    <property type="match status" value="1"/>
</dbReference>
<dbReference type="CDD" id="cd06225">
    <property type="entry name" value="HAMP"/>
    <property type="match status" value="1"/>
</dbReference>
<keyword evidence="13 14" id="KW-0472">Membrane</keyword>
<evidence type="ECO:0000256" key="9">
    <source>
        <dbReference type="ARBA" id="ARBA00022777"/>
    </source>
</evidence>
<evidence type="ECO:0000256" key="5">
    <source>
        <dbReference type="ARBA" id="ARBA00022553"/>
    </source>
</evidence>
<evidence type="ECO:0000256" key="1">
    <source>
        <dbReference type="ARBA" id="ARBA00000085"/>
    </source>
</evidence>
<evidence type="ECO:0000256" key="3">
    <source>
        <dbReference type="ARBA" id="ARBA00012438"/>
    </source>
</evidence>
<feature type="transmembrane region" description="Helical" evidence="14">
    <location>
        <begin position="12"/>
        <end position="31"/>
    </location>
</feature>
<evidence type="ECO:0000313" key="18">
    <source>
        <dbReference type="Proteomes" id="UP000187074"/>
    </source>
</evidence>
<name>A0A1R1B5Q2_PAELA</name>
<dbReference type="PANTHER" id="PTHR45528">
    <property type="entry name" value="SENSOR HISTIDINE KINASE CPXA"/>
    <property type="match status" value="1"/>
</dbReference>
<evidence type="ECO:0000256" key="14">
    <source>
        <dbReference type="SAM" id="Phobius"/>
    </source>
</evidence>
<dbReference type="Gene3D" id="6.10.340.10">
    <property type="match status" value="1"/>
</dbReference>
<dbReference type="PROSITE" id="PS50885">
    <property type="entry name" value="HAMP"/>
    <property type="match status" value="1"/>
</dbReference>
<keyword evidence="12" id="KW-0902">Two-component regulatory system</keyword>
<keyword evidence="11 14" id="KW-1133">Transmembrane helix</keyword>
<dbReference type="InterPro" id="IPR005467">
    <property type="entry name" value="His_kinase_dom"/>
</dbReference>
<feature type="transmembrane region" description="Helical" evidence="14">
    <location>
        <begin position="158"/>
        <end position="180"/>
    </location>
</feature>
<dbReference type="Gene3D" id="1.10.287.130">
    <property type="match status" value="1"/>
</dbReference>
<keyword evidence="6" id="KW-0808">Transferase</keyword>
<dbReference type="GO" id="GO:0000155">
    <property type="term" value="F:phosphorelay sensor kinase activity"/>
    <property type="evidence" value="ECO:0007669"/>
    <property type="project" value="InterPro"/>
</dbReference>
<evidence type="ECO:0000256" key="12">
    <source>
        <dbReference type="ARBA" id="ARBA00023012"/>
    </source>
</evidence>
<comment type="caution">
    <text evidence="17">The sequence shown here is derived from an EMBL/GenBank/DDBJ whole genome shotgun (WGS) entry which is preliminary data.</text>
</comment>
<dbReference type="GO" id="GO:0005524">
    <property type="term" value="F:ATP binding"/>
    <property type="evidence" value="ECO:0007669"/>
    <property type="project" value="UniProtKB-KW"/>
</dbReference>
<dbReference type="PANTHER" id="PTHR45528:SF9">
    <property type="entry name" value="SENSOR HISTIDINE KINASE YBDK"/>
    <property type="match status" value="1"/>
</dbReference>
<evidence type="ECO:0000256" key="11">
    <source>
        <dbReference type="ARBA" id="ARBA00022989"/>
    </source>
</evidence>
<evidence type="ECO:0000256" key="7">
    <source>
        <dbReference type="ARBA" id="ARBA00022692"/>
    </source>
</evidence>
<comment type="catalytic activity">
    <reaction evidence="1">
        <text>ATP + protein L-histidine = ADP + protein N-phospho-L-histidine.</text>
        <dbReference type="EC" id="2.7.13.3"/>
    </reaction>
</comment>
<feature type="domain" description="HAMP" evidence="16">
    <location>
        <begin position="205"/>
        <end position="232"/>
    </location>
</feature>
<evidence type="ECO:0000256" key="8">
    <source>
        <dbReference type="ARBA" id="ARBA00022741"/>
    </source>
</evidence>
<evidence type="ECO:0000313" key="17">
    <source>
        <dbReference type="EMBL" id="OME94780.1"/>
    </source>
</evidence>
<gene>
    <name evidence="17" type="ORF">BK123_06660</name>
</gene>
<keyword evidence="10" id="KW-0067">ATP-binding</keyword>
<dbReference type="SUPFAM" id="SSF55874">
    <property type="entry name" value="ATPase domain of HSP90 chaperone/DNA topoisomerase II/histidine kinase"/>
    <property type="match status" value="1"/>
</dbReference>
<evidence type="ECO:0000259" key="15">
    <source>
        <dbReference type="PROSITE" id="PS50109"/>
    </source>
</evidence>
<evidence type="ECO:0000256" key="4">
    <source>
        <dbReference type="ARBA" id="ARBA00022475"/>
    </source>
</evidence>
<organism evidence="17 18">
    <name type="scientific">Paenibacillus lautus</name>
    <name type="common">Bacillus lautus</name>
    <dbReference type="NCBI Taxonomy" id="1401"/>
    <lineage>
        <taxon>Bacteria</taxon>
        <taxon>Bacillati</taxon>
        <taxon>Bacillota</taxon>
        <taxon>Bacilli</taxon>
        <taxon>Bacillales</taxon>
        <taxon>Paenibacillaceae</taxon>
        <taxon>Paenibacillus</taxon>
    </lineage>
</organism>
<sequence length="453" mass="52080">MRIRGSLMSKYLIFILTALLLWPIIPALFYLPGYMLSDHPVYRPEEITRMWQQEAANLDGAGRDRINTRLRELNEDYPHAEIFWVDPSGRTNAVGDLSEDIPEQWTYLDILSIRAQDRNQETLVLTSLIGNDPKQGFMVMRVPESHILNAEMSLSGNLPLIFLFLMICGCFFMLSWLFFIKLRKRLIRLQSAMTVNGLKEIPNEVTIMKDDEIGELEGSFNRMVKELKESQKREREEEELRKQFISTISHDLRTPLTVIRQHVHTVRKDPASSQGQVSLSVIEHKLDDISNLMDNLLSYTLLSAGKYPLHKQPIDIIEEVRNRVAQWYPVFEAKEFDVLVELPDQTLIWDADPLWFNRILDNVFQNVVRHAGAGRYIGIQMIERQKQQMLVISDKGPGSCSESPEKGAGIGLSIVSMMAREMDMQWELKSDANGSAFYIWKDSSCGVITNVTD</sequence>
<dbReference type="STRING" id="1401.BK123_06660"/>
<dbReference type="EMBL" id="MRTF01000002">
    <property type="protein sequence ID" value="OME94780.1"/>
    <property type="molecule type" value="Genomic_DNA"/>
</dbReference>
<dbReference type="InterPro" id="IPR003660">
    <property type="entry name" value="HAMP_dom"/>
</dbReference>
<keyword evidence="5" id="KW-0597">Phosphoprotein</keyword>
<protein>
    <recommendedName>
        <fullName evidence="3">histidine kinase</fullName>
        <ecNumber evidence="3">2.7.13.3</ecNumber>
    </recommendedName>
</protein>
<dbReference type="SUPFAM" id="SSF47384">
    <property type="entry name" value="Homodimeric domain of signal transducing histidine kinase"/>
    <property type="match status" value="1"/>
</dbReference>
<evidence type="ECO:0000256" key="6">
    <source>
        <dbReference type="ARBA" id="ARBA00022679"/>
    </source>
</evidence>
<keyword evidence="7 14" id="KW-0812">Transmembrane</keyword>
<accession>A0A1R1B5Q2</accession>
<dbReference type="InterPro" id="IPR036097">
    <property type="entry name" value="HisK_dim/P_sf"/>
</dbReference>
<dbReference type="AlphaFoldDB" id="A0A1R1B5Q2"/>
<evidence type="ECO:0000256" key="13">
    <source>
        <dbReference type="ARBA" id="ARBA00023136"/>
    </source>
</evidence>
<dbReference type="Gene3D" id="3.30.565.10">
    <property type="entry name" value="Histidine kinase-like ATPase, C-terminal domain"/>
    <property type="match status" value="1"/>
</dbReference>
<keyword evidence="4" id="KW-1003">Cell membrane</keyword>